<feature type="region of interest" description="Disordered" evidence="3">
    <location>
        <begin position="103"/>
        <end position="129"/>
    </location>
</feature>
<feature type="region of interest" description="Disordered" evidence="3">
    <location>
        <begin position="927"/>
        <end position="967"/>
    </location>
</feature>
<feature type="region of interest" description="Disordered" evidence="3">
    <location>
        <begin position="1"/>
        <end position="20"/>
    </location>
</feature>
<accession>A0A195BVY7</accession>
<dbReference type="SMART" id="SM00228">
    <property type="entry name" value="PDZ"/>
    <property type="match status" value="1"/>
</dbReference>
<dbReference type="SUPFAM" id="SSF49562">
    <property type="entry name" value="C2 domain (Calcium/lipid-binding domain, CaLB)"/>
    <property type="match status" value="2"/>
</dbReference>
<evidence type="ECO:0000256" key="1">
    <source>
        <dbReference type="ARBA" id="ARBA00023018"/>
    </source>
</evidence>
<dbReference type="InterPro" id="IPR000008">
    <property type="entry name" value="C2_dom"/>
</dbReference>
<organism evidence="6 7">
    <name type="scientific">Atta colombica</name>
    <dbReference type="NCBI Taxonomy" id="520822"/>
    <lineage>
        <taxon>Eukaryota</taxon>
        <taxon>Metazoa</taxon>
        <taxon>Ecdysozoa</taxon>
        <taxon>Arthropoda</taxon>
        <taxon>Hexapoda</taxon>
        <taxon>Insecta</taxon>
        <taxon>Pterygota</taxon>
        <taxon>Neoptera</taxon>
        <taxon>Endopterygota</taxon>
        <taxon>Hymenoptera</taxon>
        <taxon>Apocrita</taxon>
        <taxon>Aculeata</taxon>
        <taxon>Formicoidea</taxon>
        <taxon>Formicidae</taxon>
        <taxon>Myrmicinae</taxon>
        <taxon>Atta</taxon>
    </lineage>
</organism>
<dbReference type="PANTHER" id="PTHR12157">
    <property type="entry name" value="REGULATING SYNAPTIC MEMBRANE EXOCYTOSIS PROTEIN"/>
    <property type="match status" value="1"/>
</dbReference>
<dbReference type="GO" id="GO:0042391">
    <property type="term" value="P:regulation of membrane potential"/>
    <property type="evidence" value="ECO:0007669"/>
    <property type="project" value="TreeGrafter"/>
</dbReference>
<feature type="compositionally biased region" description="Polar residues" evidence="3">
    <location>
        <begin position="150"/>
        <end position="164"/>
    </location>
</feature>
<evidence type="ECO:0000259" key="5">
    <source>
        <dbReference type="PROSITE" id="PS50106"/>
    </source>
</evidence>
<feature type="compositionally biased region" description="Basic and acidic residues" evidence="3">
    <location>
        <begin position="361"/>
        <end position="376"/>
    </location>
</feature>
<evidence type="ECO:0000259" key="4">
    <source>
        <dbReference type="PROSITE" id="PS50004"/>
    </source>
</evidence>
<feature type="compositionally biased region" description="Basic and acidic residues" evidence="3">
    <location>
        <begin position="875"/>
        <end position="891"/>
    </location>
</feature>
<feature type="region of interest" description="Disordered" evidence="3">
    <location>
        <begin position="1537"/>
        <end position="1562"/>
    </location>
</feature>
<dbReference type="PROSITE" id="PS50004">
    <property type="entry name" value="C2"/>
    <property type="match status" value="2"/>
</dbReference>
<evidence type="ECO:0000313" key="7">
    <source>
        <dbReference type="Proteomes" id="UP000078540"/>
    </source>
</evidence>
<dbReference type="PANTHER" id="PTHR12157:SF21">
    <property type="entry name" value="RAB3 INTERACTING MOLECULE, ISOFORM F"/>
    <property type="match status" value="1"/>
</dbReference>
<dbReference type="CDD" id="cd06714">
    <property type="entry name" value="PDZ_RIM-like"/>
    <property type="match status" value="1"/>
</dbReference>
<feature type="compositionally biased region" description="Basic residues" evidence="3">
    <location>
        <begin position="339"/>
        <end position="349"/>
    </location>
</feature>
<keyword evidence="1" id="KW-0770">Synapse</keyword>
<dbReference type="GO" id="GO:0050806">
    <property type="term" value="P:positive regulation of synaptic transmission"/>
    <property type="evidence" value="ECO:0007669"/>
    <property type="project" value="TreeGrafter"/>
</dbReference>
<feature type="compositionally biased region" description="Polar residues" evidence="3">
    <location>
        <begin position="1285"/>
        <end position="1301"/>
    </location>
</feature>
<dbReference type="Gene3D" id="2.30.42.10">
    <property type="match status" value="1"/>
</dbReference>
<feature type="compositionally biased region" description="Polar residues" evidence="3">
    <location>
        <begin position="239"/>
        <end position="280"/>
    </location>
</feature>
<dbReference type="STRING" id="520822.A0A195BVY7"/>
<dbReference type="Pfam" id="PF00168">
    <property type="entry name" value="C2"/>
    <property type="match status" value="2"/>
</dbReference>
<feature type="domain" description="C2" evidence="4">
    <location>
        <begin position="678"/>
        <end position="799"/>
    </location>
</feature>
<reference evidence="6 7" key="1">
    <citation type="submission" date="2015-09" db="EMBL/GenBank/DDBJ databases">
        <title>Atta colombica WGS genome.</title>
        <authorList>
            <person name="Nygaard S."/>
            <person name="Hu H."/>
            <person name="Boomsma J."/>
            <person name="Zhang G."/>
        </authorList>
    </citation>
    <scope>NUCLEOTIDE SEQUENCE [LARGE SCALE GENOMIC DNA]</scope>
    <source>
        <strain evidence="6">Treedump-2</strain>
        <tissue evidence="6">Whole body</tissue>
    </source>
</reference>
<dbReference type="SUPFAM" id="SSF50156">
    <property type="entry name" value="PDZ domain-like"/>
    <property type="match status" value="1"/>
</dbReference>
<feature type="compositionally biased region" description="Basic and acidic residues" evidence="3">
    <location>
        <begin position="846"/>
        <end position="855"/>
    </location>
</feature>
<feature type="compositionally biased region" description="Low complexity" evidence="3">
    <location>
        <begin position="1547"/>
        <end position="1562"/>
    </location>
</feature>
<feature type="region of interest" description="Disordered" evidence="3">
    <location>
        <begin position="150"/>
        <end position="182"/>
    </location>
</feature>
<dbReference type="InterPro" id="IPR036034">
    <property type="entry name" value="PDZ_sf"/>
</dbReference>
<feature type="domain" description="C2" evidence="4">
    <location>
        <begin position="1593"/>
        <end position="1713"/>
    </location>
</feature>
<dbReference type="InterPro" id="IPR035892">
    <property type="entry name" value="C2_domain_sf"/>
</dbReference>
<dbReference type="FunFam" id="2.60.40.150:FF:000188">
    <property type="entry name" value="Uncharacterized protein, isoform D"/>
    <property type="match status" value="1"/>
</dbReference>
<feature type="compositionally biased region" description="Basic and acidic residues" evidence="3">
    <location>
        <begin position="1363"/>
        <end position="1373"/>
    </location>
</feature>
<dbReference type="Gene3D" id="2.60.40.150">
    <property type="entry name" value="C2 domain"/>
    <property type="match status" value="2"/>
</dbReference>
<gene>
    <name evidence="6" type="ORF">ALC53_00684</name>
</gene>
<feature type="region of interest" description="Disordered" evidence="3">
    <location>
        <begin position="1275"/>
        <end position="1482"/>
    </location>
</feature>
<dbReference type="GO" id="GO:0031267">
    <property type="term" value="F:small GTPase binding"/>
    <property type="evidence" value="ECO:0007669"/>
    <property type="project" value="InterPro"/>
</dbReference>
<feature type="compositionally biased region" description="Low complexity" evidence="3">
    <location>
        <begin position="1452"/>
        <end position="1466"/>
    </location>
</feature>
<feature type="compositionally biased region" description="Basic and acidic residues" evidence="3">
    <location>
        <begin position="303"/>
        <end position="312"/>
    </location>
</feature>
<evidence type="ECO:0000256" key="2">
    <source>
        <dbReference type="ARBA" id="ARBA00034103"/>
    </source>
</evidence>
<feature type="region of interest" description="Disordered" evidence="3">
    <location>
        <begin position="646"/>
        <end position="678"/>
    </location>
</feature>
<proteinExistence type="predicted"/>
<dbReference type="GO" id="GO:0048788">
    <property type="term" value="C:cytoskeleton of presynaptic active zone"/>
    <property type="evidence" value="ECO:0007669"/>
    <property type="project" value="TreeGrafter"/>
</dbReference>
<feature type="compositionally biased region" description="Low complexity" evidence="3">
    <location>
        <begin position="859"/>
        <end position="871"/>
    </location>
</feature>
<protein>
    <submittedName>
        <fullName evidence="6">Regulating synaptic membrane exocytosis protein 2</fullName>
    </submittedName>
</protein>
<feature type="region of interest" description="Disordered" evidence="3">
    <location>
        <begin position="824"/>
        <end position="914"/>
    </location>
</feature>
<comment type="subcellular location">
    <subcellularLocation>
        <location evidence="2">Synapse</location>
    </subcellularLocation>
</comment>
<evidence type="ECO:0000256" key="3">
    <source>
        <dbReference type="SAM" id="MobiDB-lite"/>
    </source>
</evidence>
<feature type="compositionally biased region" description="Basic and acidic residues" evidence="3">
    <location>
        <begin position="1"/>
        <end position="15"/>
    </location>
</feature>
<dbReference type="Proteomes" id="UP000078540">
    <property type="component" value="Unassembled WGS sequence"/>
</dbReference>
<feature type="domain" description="PDZ" evidence="5">
    <location>
        <begin position="494"/>
        <end position="585"/>
    </location>
</feature>
<keyword evidence="7" id="KW-1185">Reference proteome</keyword>
<dbReference type="InterPro" id="IPR001478">
    <property type="entry name" value="PDZ"/>
</dbReference>
<dbReference type="FunFam" id="2.60.40.150:FF:000003">
    <property type="entry name" value="Regulating synaptic membrane exocytosis protein 2"/>
    <property type="match status" value="1"/>
</dbReference>
<dbReference type="GO" id="GO:0044325">
    <property type="term" value="F:transmembrane transporter binding"/>
    <property type="evidence" value="ECO:0007669"/>
    <property type="project" value="TreeGrafter"/>
</dbReference>
<feature type="region of interest" description="Disordered" evidence="3">
    <location>
        <begin position="233"/>
        <end position="376"/>
    </location>
</feature>
<dbReference type="GO" id="GO:0042734">
    <property type="term" value="C:presynaptic membrane"/>
    <property type="evidence" value="ECO:0007669"/>
    <property type="project" value="TreeGrafter"/>
</dbReference>
<evidence type="ECO:0000313" key="6">
    <source>
        <dbReference type="EMBL" id="KYM92747.1"/>
    </source>
</evidence>
<feature type="compositionally biased region" description="Low complexity" evidence="3">
    <location>
        <begin position="1376"/>
        <end position="1393"/>
    </location>
</feature>
<sequence>MRYQRVSKDRKDKRAQPLSRSRVQPISFKYHFRNPNLETLFICLDSGERAKCGVREIEDPRVVWMCVLCKKKQELLSKTGQWMTRPGLAVDNAMMRQMQEDLQVGGRQGLADQTRDKRPKLERAHSAAEKENLPLLQRSGNCPLRRQYSQQEQISGRRMSTSDSGVEMSVSPHARTLPTPHVVGSYPMQQTPRHPAVYPDDDPNLYRGELDGLMKQHPQNYSRQRLTYQDQGTDLGMTYGQTPMETGSVRSAMHPSQHSLHQTQGGRSAQPTSTVGVTQQRSFSSSEEERSTPECASDEPDESEKGNEGERKKNTKRFGSTVGKGYYHVGGPKSMSSGGRRHNGFHNGHHGSGAGMTAVEHNGHHPPREPRKEESTLVRRSFRRCGDEWRADSRRHQPLIVLVSLCVCGVSIRFTERRGKKTVRFDGGTNVGGPQEEEWSWEADRQGSQDSATKDSGIDTSSTFTSSEDSNRGDLPKHPLSWQASEDGQKIIGHMVLRKSAGSGSCSSILGLKVVGGKLLEDGSMGALIEKVKKGSTADVEGQLRPGDEVIAWNGRSLQGKSFREVYDIIAESRLEPQIELIVERKLSTTGMAPAGPGPSTPMTSRRIVAQSQWRQKHETISGPPTPHHKVEAARSLAELYDARREKPSVLVTSPGSPDLYAQGRSRHSRNPTGNANVGGSIQVKLGFDPVGLQLIVTIICAAGLTPKSNGQPRNPYAKVFLLPDKSEKSKRRTKTVANTNDPRWNQTFVYNGVRRSDLRKRALEITVWDYARYEANDFLGEAVLELAVCLLDEEPEWHSLTAHGEHRHVRHYQDDDMIDCHLSPPSTTSRLSDSDTSECDITDCDVSREQRRTADGASISSIGSSSSHYSSPPPERELCIDGEHRSRRDMSPQGRKRAALMISRDQPATISSSYQTYRKEEIHRGMMGHRSHSAAPMDSPSIRYRGRSQSPTGHRSLSPPEHRSIPYSHGYVHTTRFGSRSATATPTGSPKKRQLPQIPAALKERVTQDFEERARFMRHRNRQSIYRSTGWERHYSGLSDSDLPSIGHDPLTLSHSHAHRMHRPRRGHLSPDKDILGDLGDSDMESIASVTSSAFSTQSERPRGSRALIPTVLIPSATSPIPPPPRRNRRRHKLRVPCSECHCPTKPKSNNPSKCPTLYPLVRSKSAVVRSLYKKMCTPFTRSQTVDENMLRYYSSETSEYSVSEGYILKPERLVASSAKNRIPAIYVEDCLRVNLNDRFVEKFRSRYSTPYLAGGFGTLSRARNDSTVMRMMTPRNRAPRPGNANSSLFDSQTATSDTAKNYHPRIDDHHHQHPQNTKTSPLTNVADVASTFLPPLPPSSLSSARRRSRKKSAYDVVAAVADRRDDDDARNRRSSSMPESSEYTSQSSSYEKTSRRQVTDNGHDEHDKRSQFTRSLSNADVPQDEKDTGSFSDTAIALNVEEAARRGRKSSPGSKSGSGSSSGSAVQYQAGLGKKSNSTSQLSATECGGMFISIGGSAGAVARGAGLSNRKRNSTPCSIQRSEEIMPAYQRFDNKGSAASDTAGSLNSISSSEGSSWSPSLRMAGDGQLRNFIEDLGPGQVVGRQALATHCLGEIQLSLSHTKGYLEVEVIRAKELKAKQGSKVIPASYVKLYLVNGKRCIEKAKTTTARKTLDPFYGSQLLAFKENCRGCILQVTVWGDYGRIEGKKVFMGIAQIILDELDLNQMVIGWYKLFDTQALVSGASSLALSRRSSVTSLDSFKI</sequence>
<feature type="region of interest" description="Disordered" evidence="3">
    <location>
        <begin position="423"/>
        <end position="482"/>
    </location>
</feature>
<dbReference type="PROSITE" id="PS50106">
    <property type="entry name" value="PDZ"/>
    <property type="match status" value="1"/>
</dbReference>
<feature type="compositionally biased region" description="Basic and acidic residues" evidence="3">
    <location>
        <begin position="442"/>
        <end position="457"/>
    </location>
</feature>
<dbReference type="EMBL" id="KQ976398">
    <property type="protein sequence ID" value="KYM92747.1"/>
    <property type="molecule type" value="Genomic_DNA"/>
</dbReference>
<dbReference type="GO" id="GO:0048167">
    <property type="term" value="P:regulation of synaptic plasticity"/>
    <property type="evidence" value="ECO:0007669"/>
    <property type="project" value="TreeGrafter"/>
</dbReference>
<feature type="compositionally biased region" description="Polar residues" evidence="3">
    <location>
        <begin position="1316"/>
        <end position="1325"/>
    </location>
</feature>
<feature type="compositionally biased region" description="Basic and acidic residues" evidence="3">
    <location>
        <begin position="1394"/>
        <end position="1412"/>
    </location>
</feature>
<dbReference type="CDD" id="cd04031">
    <property type="entry name" value="C2A_RIM1alpha"/>
    <property type="match status" value="1"/>
</dbReference>
<dbReference type="GO" id="GO:0048791">
    <property type="term" value="P:calcium ion-regulated exocytosis of neurotransmitter"/>
    <property type="evidence" value="ECO:0007669"/>
    <property type="project" value="TreeGrafter"/>
</dbReference>
<name>A0A195BVY7_9HYME</name>
<dbReference type="InterPro" id="IPR039032">
    <property type="entry name" value="Rim-like"/>
</dbReference>
<dbReference type="SMART" id="SM00239">
    <property type="entry name" value="C2"/>
    <property type="match status" value="2"/>
</dbReference>
<dbReference type="Pfam" id="PF00595">
    <property type="entry name" value="PDZ"/>
    <property type="match status" value="1"/>
</dbReference>
<feature type="region of interest" description="Disordered" evidence="3">
    <location>
        <begin position="190"/>
        <end position="209"/>
    </location>
</feature>
<feature type="compositionally biased region" description="Basic and acidic residues" evidence="3">
    <location>
        <begin position="113"/>
        <end position="129"/>
    </location>
</feature>